<feature type="domain" description="BHLH" evidence="7">
    <location>
        <begin position="170"/>
        <end position="219"/>
    </location>
</feature>
<keyword evidence="2" id="KW-0805">Transcription regulation</keyword>
<dbReference type="SUPFAM" id="SSF47459">
    <property type="entry name" value="HLH, helix-loop-helix DNA-binding domain"/>
    <property type="match status" value="1"/>
</dbReference>
<keyword evidence="3" id="KW-0238">DNA-binding</keyword>
<dbReference type="GO" id="GO:0000978">
    <property type="term" value="F:RNA polymerase II cis-regulatory region sequence-specific DNA binding"/>
    <property type="evidence" value="ECO:0007669"/>
    <property type="project" value="TreeGrafter"/>
</dbReference>
<keyword evidence="5" id="KW-0539">Nucleus</keyword>
<evidence type="ECO:0000256" key="3">
    <source>
        <dbReference type="ARBA" id="ARBA00023125"/>
    </source>
</evidence>
<evidence type="ECO:0000256" key="6">
    <source>
        <dbReference type="SAM" id="MobiDB-lite"/>
    </source>
</evidence>
<dbReference type="EMBL" id="BTGU01000081">
    <property type="protein sequence ID" value="GMN58866.1"/>
    <property type="molecule type" value="Genomic_DNA"/>
</dbReference>
<keyword evidence="4" id="KW-0804">Transcription</keyword>
<dbReference type="SMART" id="SM00353">
    <property type="entry name" value="HLH"/>
    <property type="match status" value="1"/>
</dbReference>
<dbReference type="GO" id="GO:0000981">
    <property type="term" value="F:DNA-binding transcription factor activity, RNA polymerase II-specific"/>
    <property type="evidence" value="ECO:0007669"/>
    <property type="project" value="TreeGrafter"/>
</dbReference>
<dbReference type="Gene3D" id="4.10.280.10">
    <property type="entry name" value="Helix-loop-helix DNA-binding domain"/>
    <property type="match status" value="1"/>
</dbReference>
<reference evidence="8" key="1">
    <citation type="submission" date="2023-07" db="EMBL/GenBank/DDBJ databases">
        <title>draft genome sequence of fig (Ficus carica).</title>
        <authorList>
            <person name="Takahashi T."/>
            <person name="Nishimura K."/>
        </authorList>
    </citation>
    <scope>NUCLEOTIDE SEQUENCE</scope>
</reference>
<gene>
    <name evidence="8" type="ORF">TIFTF001_027964</name>
</gene>
<dbReference type="PROSITE" id="PS50888">
    <property type="entry name" value="BHLH"/>
    <property type="match status" value="1"/>
</dbReference>
<proteinExistence type="predicted"/>
<dbReference type="InterPro" id="IPR036638">
    <property type="entry name" value="HLH_DNA-bd_sf"/>
</dbReference>
<dbReference type="Proteomes" id="UP001187192">
    <property type="component" value="Unassembled WGS sequence"/>
</dbReference>
<evidence type="ECO:0000313" key="9">
    <source>
        <dbReference type="Proteomes" id="UP001187192"/>
    </source>
</evidence>
<dbReference type="GO" id="GO:0046983">
    <property type="term" value="F:protein dimerization activity"/>
    <property type="evidence" value="ECO:0007669"/>
    <property type="project" value="InterPro"/>
</dbReference>
<dbReference type="InterPro" id="IPR045843">
    <property type="entry name" value="IND-like"/>
</dbReference>
<comment type="subcellular location">
    <subcellularLocation>
        <location evidence="1">Nucleus</location>
    </subcellularLocation>
</comment>
<comment type="caution">
    <text evidence="8">The sequence shown here is derived from an EMBL/GenBank/DDBJ whole genome shotgun (WGS) entry which is preliminary data.</text>
</comment>
<organism evidence="8 9">
    <name type="scientific">Ficus carica</name>
    <name type="common">Common fig</name>
    <dbReference type="NCBI Taxonomy" id="3494"/>
    <lineage>
        <taxon>Eukaryota</taxon>
        <taxon>Viridiplantae</taxon>
        <taxon>Streptophyta</taxon>
        <taxon>Embryophyta</taxon>
        <taxon>Tracheophyta</taxon>
        <taxon>Spermatophyta</taxon>
        <taxon>Magnoliopsida</taxon>
        <taxon>eudicotyledons</taxon>
        <taxon>Gunneridae</taxon>
        <taxon>Pentapetalae</taxon>
        <taxon>rosids</taxon>
        <taxon>fabids</taxon>
        <taxon>Rosales</taxon>
        <taxon>Moraceae</taxon>
        <taxon>Ficeae</taxon>
        <taxon>Ficus</taxon>
    </lineage>
</organism>
<evidence type="ECO:0000313" key="8">
    <source>
        <dbReference type="EMBL" id="GMN58866.1"/>
    </source>
</evidence>
<evidence type="ECO:0000256" key="2">
    <source>
        <dbReference type="ARBA" id="ARBA00023015"/>
    </source>
</evidence>
<evidence type="ECO:0000256" key="1">
    <source>
        <dbReference type="ARBA" id="ARBA00004123"/>
    </source>
</evidence>
<evidence type="ECO:0000256" key="4">
    <source>
        <dbReference type="ARBA" id="ARBA00023163"/>
    </source>
</evidence>
<evidence type="ECO:0000256" key="5">
    <source>
        <dbReference type="ARBA" id="ARBA00023242"/>
    </source>
</evidence>
<feature type="region of interest" description="Disordered" evidence="6">
    <location>
        <begin position="159"/>
        <end position="183"/>
    </location>
</feature>
<evidence type="ECO:0000259" key="7">
    <source>
        <dbReference type="PROSITE" id="PS50888"/>
    </source>
</evidence>
<dbReference type="GO" id="GO:0005634">
    <property type="term" value="C:nucleus"/>
    <property type="evidence" value="ECO:0007669"/>
    <property type="project" value="UniProtKB-SubCell"/>
</dbReference>
<dbReference type="AlphaFoldDB" id="A0AA88J101"/>
<dbReference type="InterPro" id="IPR011598">
    <property type="entry name" value="bHLH_dom"/>
</dbReference>
<accession>A0AA88J101</accession>
<keyword evidence="9" id="KW-1185">Reference proteome</keyword>
<dbReference type="PANTHER" id="PTHR16223">
    <property type="entry name" value="TRANSCRIPTION FACTOR BHLH83-RELATED"/>
    <property type="match status" value="1"/>
</dbReference>
<name>A0AA88J101_FICCA</name>
<dbReference type="Pfam" id="PF00010">
    <property type="entry name" value="HLH"/>
    <property type="match status" value="1"/>
</dbReference>
<dbReference type="PANTHER" id="PTHR16223:SF49">
    <property type="entry name" value="TRANSCRIPTION FACTOR BHLH52-RELATED"/>
    <property type="match status" value="1"/>
</dbReference>
<protein>
    <recommendedName>
        <fullName evidence="7">BHLH domain-containing protein</fullName>
    </recommendedName>
</protein>
<sequence>MALSFISNIWNSPPSLQHINPNPDLVSFQQRKKPRFSNLSFSNPNLSFPNSYTTPSPTSFHPHPNPLILQNDNSSFSHHNNFSTSTTNSHFFSPYPYDNLFSDQFFDGCPSNPDLVSELLTDEDRILLAPLLSDQPQVCEFPVPQDFNYDRQEINAEVKKPISSSSSSSTAVSPQSIAARERRRKITEKTQELGKLIPGGNKMSTAEMFQAAYKYVKFLQAQISILQSVGSSIREMKEEPVHIKELQVLASSVVQQKLYSEEKCLVPKQFVDRTLANRPELNHSTLF</sequence>